<keyword evidence="1" id="KW-1185">Reference proteome</keyword>
<dbReference type="AlphaFoldDB" id="A0AA85G398"/>
<reference evidence="1" key="1">
    <citation type="submission" date="2022-06" db="EMBL/GenBank/DDBJ databases">
        <authorList>
            <person name="Berger JAMES D."/>
            <person name="Berger JAMES D."/>
        </authorList>
    </citation>
    <scope>NUCLEOTIDE SEQUENCE [LARGE SCALE GENOMIC DNA]</scope>
</reference>
<evidence type="ECO:0000313" key="1">
    <source>
        <dbReference type="Proteomes" id="UP000050792"/>
    </source>
</evidence>
<proteinExistence type="predicted"/>
<reference evidence="2" key="2">
    <citation type="submission" date="2023-11" db="UniProtKB">
        <authorList>
            <consortium name="WormBaseParasite"/>
        </authorList>
    </citation>
    <scope>IDENTIFICATION</scope>
</reference>
<dbReference type="Proteomes" id="UP000050792">
    <property type="component" value="Unassembled WGS sequence"/>
</dbReference>
<organism evidence="1 2">
    <name type="scientific">Schistosoma rodhaini</name>
    <dbReference type="NCBI Taxonomy" id="6188"/>
    <lineage>
        <taxon>Eukaryota</taxon>
        <taxon>Metazoa</taxon>
        <taxon>Spiralia</taxon>
        <taxon>Lophotrochozoa</taxon>
        <taxon>Platyhelminthes</taxon>
        <taxon>Trematoda</taxon>
        <taxon>Digenea</taxon>
        <taxon>Strigeidida</taxon>
        <taxon>Schistosomatoidea</taxon>
        <taxon>Schistosomatidae</taxon>
        <taxon>Schistosoma</taxon>
    </lineage>
</organism>
<dbReference type="WBParaSite" id="SRDH1_77710.1">
    <property type="protein sequence ID" value="SRDH1_77710.1"/>
    <property type="gene ID" value="SRDH1_77710"/>
</dbReference>
<protein>
    <submittedName>
        <fullName evidence="2">Uncharacterized protein</fullName>
    </submittedName>
</protein>
<name>A0AA85G398_9TREM</name>
<evidence type="ECO:0000313" key="2">
    <source>
        <dbReference type="WBParaSite" id="SRDH1_77710.1"/>
    </source>
</evidence>
<accession>A0AA85G398</accession>
<sequence length="255" mass="29832">MCNWYNHRIFNLRCLNHHVYPRTLPVKTPDNSPRSQKAAVTATRVFLRECIHKSTKNLESLRSRIANIDSVLSLIIPTEIKTNVVEFFEHEENFYDQITKKSQIRKFEKLFKHPSKFNNYAIRNNSKELDINKIVVNLSDKHLNQHELSLLEKGLNFNLSKTQLMASEIIPIIEPALNNVPTDQANSVRFRISNALLKQKPNTHNLFKEEMYALKQLRKDRKIVIMRADKGNITVVMNNSDYEKKVNEHLHTGPY</sequence>